<keyword evidence="3" id="KW-1185">Reference proteome</keyword>
<dbReference type="AlphaFoldDB" id="A0A843TQR1"/>
<reference evidence="2" key="1">
    <citation type="submission" date="2017-07" db="EMBL/GenBank/DDBJ databases">
        <title>Taro Niue Genome Assembly and Annotation.</title>
        <authorList>
            <person name="Atibalentja N."/>
            <person name="Keating K."/>
            <person name="Fields C.J."/>
        </authorList>
    </citation>
    <scope>NUCLEOTIDE SEQUENCE</scope>
    <source>
        <strain evidence="2">Niue_2</strain>
        <tissue evidence="2">Leaf</tissue>
    </source>
</reference>
<proteinExistence type="predicted"/>
<gene>
    <name evidence="2" type="ORF">Taro_004854</name>
</gene>
<accession>A0A843TQR1</accession>
<sequence>MLPEFFFVWFWWNVALWVEVHRLAACVLVVSCGVSSLLARDVSAVDATSHVGRSGMGLQLGRAAVVVVVLCYDSLASLYRRGRRQESTAGELEEWTSSFTYALLEFLLLWLLFEYIAYLTGLNSNPFGSSDPWVAARPSGVPGGGPRGRVVTSKVDGRKPKDSDPSSLKAGAKRPSSRGQTTNQVASELGVVQVSHAFIPHFQHQCAVMAISDGQTQGGQSEGKQVKL</sequence>
<evidence type="ECO:0000256" key="1">
    <source>
        <dbReference type="SAM" id="MobiDB-lite"/>
    </source>
</evidence>
<comment type="caution">
    <text evidence="2">The sequence shown here is derived from an EMBL/GenBank/DDBJ whole genome shotgun (WGS) entry which is preliminary data.</text>
</comment>
<dbReference type="EMBL" id="NMUH01000133">
    <property type="protein sequence ID" value="MQL72516.1"/>
    <property type="molecule type" value="Genomic_DNA"/>
</dbReference>
<dbReference type="Proteomes" id="UP000652761">
    <property type="component" value="Unassembled WGS sequence"/>
</dbReference>
<feature type="region of interest" description="Disordered" evidence="1">
    <location>
        <begin position="138"/>
        <end position="183"/>
    </location>
</feature>
<evidence type="ECO:0000313" key="3">
    <source>
        <dbReference type="Proteomes" id="UP000652761"/>
    </source>
</evidence>
<protein>
    <submittedName>
        <fullName evidence="2">Uncharacterized protein</fullName>
    </submittedName>
</protein>
<feature type="compositionally biased region" description="Basic and acidic residues" evidence="1">
    <location>
        <begin position="155"/>
        <end position="164"/>
    </location>
</feature>
<evidence type="ECO:0000313" key="2">
    <source>
        <dbReference type="EMBL" id="MQL72516.1"/>
    </source>
</evidence>
<name>A0A843TQR1_COLES</name>
<organism evidence="2 3">
    <name type="scientific">Colocasia esculenta</name>
    <name type="common">Wild taro</name>
    <name type="synonym">Arum esculentum</name>
    <dbReference type="NCBI Taxonomy" id="4460"/>
    <lineage>
        <taxon>Eukaryota</taxon>
        <taxon>Viridiplantae</taxon>
        <taxon>Streptophyta</taxon>
        <taxon>Embryophyta</taxon>
        <taxon>Tracheophyta</taxon>
        <taxon>Spermatophyta</taxon>
        <taxon>Magnoliopsida</taxon>
        <taxon>Liliopsida</taxon>
        <taxon>Araceae</taxon>
        <taxon>Aroideae</taxon>
        <taxon>Colocasieae</taxon>
        <taxon>Colocasia</taxon>
    </lineage>
</organism>